<feature type="coiled-coil region" evidence="1">
    <location>
        <begin position="49"/>
        <end position="76"/>
    </location>
</feature>
<proteinExistence type="predicted"/>
<keyword evidence="2" id="KW-0812">Transmembrane</keyword>
<dbReference type="GO" id="GO:0015627">
    <property type="term" value="C:type II protein secretion system complex"/>
    <property type="evidence" value="ECO:0007669"/>
    <property type="project" value="InterPro"/>
</dbReference>
<dbReference type="EMBL" id="CP002444">
    <property type="protein sequence ID" value="ADU97475.1"/>
    <property type="molecule type" value="Genomic_DNA"/>
</dbReference>
<evidence type="ECO:0000256" key="1">
    <source>
        <dbReference type="SAM" id="Coils"/>
    </source>
</evidence>
<evidence type="ECO:0000313" key="4">
    <source>
        <dbReference type="Proteomes" id="UP000006362"/>
    </source>
</evidence>
<organism evidence="3 4">
    <name type="scientific">Thermovibrio ammonificans (strain DSM 15698 / JCM 12110 / HB-1)</name>
    <dbReference type="NCBI Taxonomy" id="648996"/>
    <lineage>
        <taxon>Bacteria</taxon>
        <taxon>Pseudomonadati</taxon>
        <taxon>Aquificota</taxon>
        <taxon>Aquificia</taxon>
        <taxon>Desulfurobacteriales</taxon>
        <taxon>Desulfurobacteriaceae</taxon>
        <taxon>Thermovibrio</taxon>
    </lineage>
</organism>
<keyword evidence="1" id="KW-0175">Coiled coil</keyword>
<evidence type="ECO:0008006" key="5">
    <source>
        <dbReference type="Google" id="ProtNLM"/>
    </source>
</evidence>
<dbReference type="AlphaFoldDB" id="E8T4L7"/>
<evidence type="ECO:0000256" key="2">
    <source>
        <dbReference type="SAM" id="Phobius"/>
    </source>
</evidence>
<dbReference type="RefSeq" id="WP_013538261.1">
    <property type="nucleotide sequence ID" value="NC_014926.1"/>
</dbReference>
<dbReference type="Pfam" id="PF04612">
    <property type="entry name" value="T2SSM"/>
    <property type="match status" value="1"/>
</dbReference>
<keyword evidence="2" id="KW-0472">Membrane</keyword>
<keyword evidence="2" id="KW-1133">Transmembrane helix</keyword>
<gene>
    <name evidence="3" type="ordered locus">Theam_1514</name>
</gene>
<protein>
    <recommendedName>
        <fullName evidence="5">General secretion pathway M protein</fullName>
    </recommendedName>
</protein>
<reference evidence="3" key="1">
    <citation type="submission" date="2011-01" db="EMBL/GenBank/DDBJ databases">
        <title>Complete sequence of chromosome of Thermovibrio ammonificans HB-1.</title>
        <authorList>
            <consortium name="US DOE Joint Genome Institute"/>
            <person name="Lucas S."/>
            <person name="Copeland A."/>
            <person name="Lapidus A."/>
            <person name="Cheng J.-F."/>
            <person name="Goodwin L."/>
            <person name="Pitluck S."/>
            <person name="Davenport K."/>
            <person name="Detter J.C."/>
            <person name="Han C."/>
            <person name="Tapia R."/>
            <person name="Land M."/>
            <person name="Hauser L."/>
            <person name="Kyrpides N."/>
            <person name="Ivanova N."/>
            <person name="Ovchinnikova G."/>
            <person name="Vetriani C."/>
            <person name="Woyke T."/>
        </authorList>
    </citation>
    <scope>NUCLEOTIDE SEQUENCE [LARGE SCALE GENOMIC DNA]</scope>
    <source>
        <strain evidence="3">HB-1</strain>
    </source>
</reference>
<dbReference type="Gene3D" id="3.30.1360.100">
    <property type="entry name" value="General secretion pathway protein M, EpsM"/>
    <property type="match status" value="1"/>
</dbReference>
<dbReference type="OrthoDB" id="15185at2"/>
<dbReference type="KEGG" id="tam:Theam_1514"/>
<evidence type="ECO:0000313" key="3">
    <source>
        <dbReference type="EMBL" id="ADU97475.1"/>
    </source>
</evidence>
<dbReference type="STRING" id="648996.Theam_1514"/>
<dbReference type="InterPro" id="IPR007690">
    <property type="entry name" value="T2SS_GspM"/>
</dbReference>
<sequence length="184" mass="21076">MDVKELREVLEERLSSLSDREKRLLLVFVPVLLFVLYLGLVFLPLKSSVDRYRERRELLLKKVNSLKVQLEELAALRSRLNPLLVKVDRGIGLDPSSYVKSVARMVGLQIDSVKVLAGETSNGIERDRLSVSFSQVELNRLARFINRLERGSYAFRVVSVSLSDYDENGLVSGKLTLYFFRRAQ</sequence>
<dbReference type="Proteomes" id="UP000006362">
    <property type="component" value="Chromosome"/>
</dbReference>
<dbReference type="GO" id="GO:0015628">
    <property type="term" value="P:protein secretion by the type II secretion system"/>
    <property type="evidence" value="ECO:0007669"/>
    <property type="project" value="InterPro"/>
</dbReference>
<accession>E8T4L7</accession>
<keyword evidence="4" id="KW-1185">Reference proteome</keyword>
<feature type="transmembrane region" description="Helical" evidence="2">
    <location>
        <begin position="24"/>
        <end position="45"/>
    </location>
</feature>
<dbReference type="HOGENOM" id="CLU_1472955_0_0_0"/>
<name>E8T4L7_THEA1</name>
<dbReference type="eggNOG" id="COG3149">
    <property type="taxonomic scope" value="Bacteria"/>
</dbReference>